<dbReference type="GO" id="GO:0005886">
    <property type="term" value="C:plasma membrane"/>
    <property type="evidence" value="ECO:0007669"/>
    <property type="project" value="UniProtKB-SubCell"/>
</dbReference>
<protein>
    <recommendedName>
        <fullName evidence="3">histidine kinase</fullName>
        <ecNumber evidence="3">2.7.13.3</ecNumber>
    </recommendedName>
</protein>
<evidence type="ECO:0000313" key="12">
    <source>
        <dbReference type="Proteomes" id="UP000652013"/>
    </source>
</evidence>
<organism evidence="11 12">
    <name type="scientific">Spirilliplanes yamanashiensis</name>
    <dbReference type="NCBI Taxonomy" id="42233"/>
    <lineage>
        <taxon>Bacteria</taxon>
        <taxon>Bacillati</taxon>
        <taxon>Actinomycetota</taxon>
        <taxon>Actinomycetes</taxon>
        <taxon>Micromonosporales</taxon>
        <taxon>Micromonosporaceae</taxon>
        <taxon>Spirilliplanes</taxon>
    </lineage>
</organism>
<dbReference type="PROSITE" id="PS50110">
    <property type="entry name" value="RESPONSE_REGULATORY"/>
    <property type="match status" value="1"/>
</dbReference>
<dbReference type="InterPro" id="IPR011006">
    <property type="entry name" value="CheY-like_superfamily"/>
</dbReference>
<comment type="catalytic activity">
    <reaction evidence="1">
        <text>ATP + protein L-histidine = ADP + protein N-phospho-L-histidine.</text>
        <dbReference type="EC" id="2.7.13.3"/>
    </reaction>
</comment>
<keyword evidence="4 8" id="KW-0597">Phosphoprotein</keyword>
<evidence type="ECO:0000259" key="9">
    <source>
        <dbReference type="PROSITE" id="PS50109"/>
    </source>
</evidence>
<dbReference type="Gene3D" id="3.30.450.20">
    <property type="entry name" value="PAS domain"/>
    <property type="match status" value="2"/>
</dbReference>
<evidence type="ECO:0000313" key="11">
    <source>
        <dbReference type="EMBL" id="GIJ01816.1"/>
    </source>
</evidence>
<comment type="subcellular location">
    <subcellularLocation>
        <location evidence="2">Cell membrane</location>
    </subcellularLocation>
</comment>
<dbReference type="Pfam" id="PF00072">
    <property type="entry name" value="Response_reg"/>
    <property type="match status" value="1"/>
</dbReference>
<dbReference type="SMART" id="SM00331">
    <property type="entry name" value="PP2C_SIG"/>
    <property type="match status" value="1"/>
</dbReference>
<dbReference type="InterPro" id="IPR001789">
    <property type="entry name" value="Sig_transdc_resp-reg_receiver"/>
</dbReference>
<dbReference type="Gene3D" id="3.40.50.2300">
    <property type="match status" value="1"/>
</dbReference>
<comment type="caution">
    <text evidence="11">The sequence shown here is derived from an EMBL/GenBank/DDBJ whole genome shotgun (WGS) entry which is preliminary data.</text>
</comment>
<dbReference type="Gene3D" id="1.10.287.130">
    <property type="match status" value="1"/>
</dbReference>
<evidence type="ECO:0000256" key="8">
    <source>
        <dbReference type="PROSITE-ProRule" id="PRU00169"/>
    </source>
</evidence>
<dbReference type="Pfam" id="PF13185">
    <property type="entry name" value="GAF_2"/>
    <property type="match status" value="1"/>
</dbReference>
<feature type="domain" description="Histidine kinase" evidence="9">
    <location>
        <begin position="347"/>
        <end position="563"/>
    </location>
</feature>
<evidence type="ECO:0000256" key="7">
    <source>
        <dbReference type="ARBA" id="ARBA00023012"/>
    </source>
</evidence>
<dbReference type="Proteomes" id="UP000652013">
    <property type="component" value="Unassembled WGS sequence"/>
</dbReference>
<dbReference type="EMBL" id="BOOY01000006">
    <property type="protein sequence ID" value="GIJ01816.1"/>
    <property type="molecule type" value="Genomic_DNA"/>
</dbReference>
<accession>A0A8J3Y4W0</accession>
<dbReference type="InterPro" id="IPR029016">
    <property type="entry name" value="GAF-like_dom_sf"/>
</dbReference>
<dbReference type="InterPro" id="IPR005467">
    <property type="entry name" value="His_kinase_dom"/>
</dbReference>
<dbReference type="Gene3D" id="3.60.40.10">
    <property type="entry name" value="PPM-type phosphatase domain"/>
    <property type="match status" value="1"/>
</dbReference>
<dbReference type="PROSITE" id="PS50109">
    <property type="entry name" value="HIS_KIN"/>
    <property type="match status" value="1"/>
</dbReference>
<dbReference type="SMART" id="SM00065">
    <property type="entry name" value="GAF"/>
    <property type="match status" value="1"/>
</dbReference>
<dbReference type="InterPro" id="IPR036097">
    <property type="entry name" value="HisK_dim/P_sf"/>
</dbReference>
<evidence type="ECO:0000256" key="4">
    <source>
        <dbReference type="ARBA" id="ARBA00022553"/>
    </source>
</evidence>
<dbReference type="Gene3D" id="3.30.450.40">
    <property type="match status" value="1"/>
</dbReference>
<dbReference type="SUPFAM" id="SSF47384">
    <property type="entry name" value="Homodimeric domain of signal transducing histidine kinase"/>
    <property type="match status" value="1"/>
</dbReference>
<dbReference type="InterPro" id="IPR003661">
    <property type="entry name" value="HisK_dim/P_dom"/>
</dbReference>
<keyword evidence="12" id="KW-1185">Reference proteome</keyword>
<gene>
    <name evidence="11" type="ORF">Sya03_11680</name>
</gene>
<dbReference type="SUPFAM" id="SSF55874">
    <property type="entry name" value="ATPase domain of HSP90 chaperone/DNA topoisomerase II/histidine kinase"/>
    <property type="match status" value="1"/>
</dbReference>
<evidence type="ECO:0000259" key="10">
    <source>
        <dbReference type="PROSITE" id="PS50110"/>
    </source>
</evidence>
<dbReference type="InterPro" id="IPR036890">
    <property type="entry name" value="HATPase_C_sf"/>
</dbReference>
<evidence type="ECO:0000256" key="2">
    <source>
        <dbReference type="ARBA" id="ARBA00004236"/>
    </source>
</evidence>
<proteinExistence type="predicted"/>
<dbReference type="SMART" id="SM00387">
    <property type="entry name" value="HATPase_c"/>
    <property type="match status" value="1"/>
</dbReference>
<dbReference type="PANTHER" id="PTHR43547">
    <property type="entry name" value="TWO-COMPONENT HISTIDINE KINASE"/>
    <property type="match status" value="1"/>
</dbReference>
<dbReference type="InterPro" id="IPR035965">
    <property type="entry name" value="PAS-like_dom_sf"/>
</dbReference>
<keyword evidence="6 11" id="KW-0418">Kinase</keyword>
<dbReference type="InterPro" id="IPR013656">
    <property type="entry name" value="PAS_4"/>
</dbReference>
<dbReference type="SUPFAM" id="SSF55781">
    <property type="entry name" value="GAF domain-like"/>
    <property type="match status" value="1"/>
</dbReference>
<dbReference type="Pfam" id="PF07228">
    <property type="entry name" value="SpoIIE"/>
    <property type="match status" value="1"/>
</dbReference>
<evidence type="ECO:0000256" key="3">
    <source>
        <dbReference type="ARBA" id="ARBA00012438"/>
    </source>
</evidence>
<dbReference type="GO" id="GO:0000155">
    <property type="term" value="F:phosphorelay sensor kinase activity"/>
    <property type="evidence" value="ECO:0007669"/>
    <property type="project" value="InterPro"/>
</dbReference>
<dbReference type="Gene3D" id="3.30.565.10">
    <property type="entry name" value="Histidine kinase-like ATPase, C-terminal domain"/>
    <property type="match status" value="1"/>
</dbReference>
<dbReference type="InterPro" id="IPR004358">
    <property type="entry name" value="Sig_transdc_His_kin-like_C"/>
</dbReference>
<sequence length="1291" mass="136206">MEALFAGPGETRAALRATDWSATPLGPVEGWPEELRAAIRTVLPSEIPMLLWWGPDLVQIFNEPYRAFLGDKYPAAVGQRAVDCWAEIWHAIGPQAESALAGTATYARDQLLLLVRHGYLEETYWTFSYSPVRGADGSIAGIFVATSEVTDERLADRRMEALRVLGTVSIAAADTVADACRAAVRSLAGSSADLPVVAAYLRGRAPGAADRLEPVASIGLAPGSPLAEPVTATAGAPEVWRVAETGRPERLTAAAGGSFGGSPLGPAPVVSAVAVPLRVTGDDRPLGVLVAGINPYLDLDEQYRVFVELVADRVSTALTDALAYAAERDRAAALADIDEAKTRFFANLSHELRTPLTLIAGPVEETLADPALPVAHRDRLEMVRRNAGRLRRLVDNLLDVVRIEGGRLRPERQPTDLAALTRTVAESFAYGMSRAGLAFDVDAPTLPRPAHVDRDMWEKIVANLLSNALKYTLTGRVRLTLRDDGDAALLAVEDTGTGVAEEEQPLLFQRFHRVRGAAARSHEGAGIGLALISELAGLHGGTVGVRSAPDEGSTFTVRLPYGDPADGPAADAEPSSVDRYVAESLRWLPDEAPPRPGGHLPGAPTVLVVEDNADLRAFLAGLLAPHYTVLTEPDGRAALRRLETLRPDLVLTDVMMPEVDGFELLKALRADPRTALVPVVMLSGRAGEEAALEGLDGGADDYLTKPFSSAELLARVRANLELSRHRTRESAWRVAITDALQEAFCVVDGAGVLIEANDAFRRLVGSDMPLPARPPYPFWPDPVTDPQGWEHAEAAMRQVLSGASGRVRFPLRRADGHALHVEAVYSSIPDEVTGRRTYVATLRDITDELRAAERQDALTRLSTSLAEAADVSGVYAAGLAELGRALGARRAAVVAHGPAGPVVLAGAEPYAGDLAGLLEGPGGHDVYAQEEPGGPVRGLGAVVDSGVPRAAVWLEFDPPRVVGPADRAQFLTMCGTVSHALQRAKAADLQRTVALTLQRSILGPAELPPGFAARYEPAVQPLEVGGDWYDVVELPGSDGGCVAVVVGDCVGRGLPAAAVMGQLRSACRALLLQAKGPGEVLDALDGFARRIPGASATTVFCAIVDRHTGDVRYSAAGHPPGIVVHADGARDLLDDARSVPLATITVPGRPEATVRLRGGSSLLLYTDGLVERRGEMIDHGIARAAAAVAAHRDRPPAALVDGVVGDTLGGHGHDDDLALLAYRHEEPAAPFTRAIPAVPGELKSLRRAALAWLAAAGVADDDAEAVLIAVGRPARTPSSTATVSTRRAGSS</sequence>
<dbReference type="Pfam" id="PF02518">
    <property type="entry name" value="HATPase_c"/>
    <property type="match status" value="1"/>
</dbReference>
<dbReference type="PRINTS" id="PR00344">
    <property type="entry name" value="BCTRLSENSOR"/>
</dbReference>
<keyword evidence="5" id="KW-0808">Transferase</keyword>
<dbReference type="EC" id="2.7.13.3" evidence="3"/>
<feature type="modified residue" description="4-aspartylphosphate" evidence="8">
    <location>
        <position position="653"/>
    </location>
</feature>
<evidence type="ECO:0000256" key="6">
    <source>
        <dbReference type="ARBA" id="ARBA00022777"/>
    </source>
</evidence>
<dbReference type="Pfam" id="PF08448">
    <property type="entry name" value="PAS_4"/>
    <property type="match status" value="1"/>
</dbReference>
<dbReference type="InterPro" id="IPR001932">
    <property type="entry name" value="PPM-type_phosphatase-like_dom"/>
</dbReference>
<dbReference type="SMART" id="SM00388">
    <property type="entry name" value="HisKA"/>
    <property type="match status" value="1"/>
</dbReference>
<dbReference type="CDD" id="cd17574">
    <property type="entry name" value="REC_OmpR"/>
    <property type="match status" value="1"/>
</dbReference>
<dbReference type="CDD" id="cd00130">
    <property type="entry name" value="PAS"/>
    <property type="match status" value="1"/>
</dbReference>
<dbReference type="Pfam" id="PF00512">
    <property type="entry name" value="HisKA"/>
    <property type="match status" value="1"/>
</dbReference>
<dbReference type="SMART" id="SM00448">
    <property type="entry name" value="REC"/>
    <property type="match status" value="1"/>
</dbReference>
<keyword evidence="7" id="KW-0902">Two-component regulatory system</keyword>
<evidence type="ECO:0000256" key="5">
    <source>
        <dbReference type="ARBA" id="ARBA00022679"/>
    </source>
</evidence>
<dbReference type="SUPFAM" id="SSF55785">
    <property type="entry name" value="PYP-like sensor domain (PAS domain)"/>
    <property type="match status" value="1"/>
</dbReference>
<reference evidence="11" key="1">
    <citation type="submission" date="2021-01" db="EMBL/GenBank/DDBJ databases">
        <title>Whole genome shotgun sequence of Spirilliplanes yamanashiensis NBRC 15828.</title>
        <authorList>
            <person name="Komaki H."/>
            <person name="Tamura T."/>
        </authorList>
    </citation>
    <scope>NUCLEOTIDE SEQUENCE</scope>
    <source>
        <strain evidence="11">NBRC 15828</strain>
    </source>
</reference>
<evidence type="ECO:0000256" key="1">
    <source>
        <dbReference type="ARBA" id="ARBA00000085"/>
    </source>
</evidence>
<dbReference type="SUPFAM" id="SSF52172">
    <property type="entry name" value="CheY-like"/>
    <property type="match status" value="1"/>
</dbReference>
<dbReference type="InterPro" id="IPR003018">
    <property type="entry name" value="GAF"/>
</dbReference>
<dbReference type="CDD" id="cd00082">
    <property type="entry name" value="HisKA"/>
    <property type="match status" value="1"/>
</dbReference>
<dbReference type="InterPro" id="IPR000014">
    <property type="entry name" value="PAS"/>
</dbReference>
<dbReference type="PANTHER" id="PTHR43547:SF2">
    <property type="entry name" value="HYBRID SIGNAL TRANSDUCTION HISTIDINE KINASE C"/>
    <property type="match status" value="1"/>
</dbReference>
<feature type="domain" description="Response regulatory" evidence="10">
    <location>
        <begin position="605"/>
        <end position="720"/>
    </location>
</feature>
<dbReference type="NCBIfam" id="TIGR00229">
    <property type="entry name" value="sensory_box"/>
    <property type="match status" value="1"/>
</dbReference>
<dbReference type="InterPro" id="IPR003594">
    <property type="entry name" value="HATPase_dom"/>
</dbReference>
<name>A0A8J3Y4W0_9ACTN</name>
<dbReference type="InterPro" id="IPR036457">
    <property type="entry name" value="PPM-type-like_dom_sf"/>
</dbReference>